<dbReference type="OrthoDB" id="9808813at2"/>
<dbReference type="PROSITE" id="PS50173">
    <property type="entry name" value="UMUC"/>
    <property type="match status" value="1"/>
</dbReference>
<dbReference type="GO" id="GO:0042276">
    <property type="term" value="P:error-prone translesion synthesis"/>
    <property type="evidence" value="ECO:0007669"/>
    <property type="project" value="TreeGrafter"/>
</dbReference>
<dbReference type="InterPro" id="IPR025188">
    <property type="entry name" value="DUF4113"/>
</dbReference>
<sequence length="436" mass="48686">MSSPNQNSTHAPLFALVDVNNFYVSCERVFAPQLEKTPMVVLSNNDGCAVARSAEVKALGVKMGTPWFQMKDLAKQHGILACSSNYTLYHDMSQRVVEILRQFTPKLEVYSVDESFLQIESVLNAHESPTHLGAEIKQRIKQWTGLPVCVGIAPSKTLAKFANHLAKKNPSFNGVCDLSNMPKQELYQWMSEVSAAEVWGVGRKIAKRLEGMGIHTVLDLVQVSPQMMRLQFGVVIERLCYELRGLSCLALEEVAPPKQQIIASRSFGKLVLSLDELAESVATHTARAAEKLREQESLTSSISVFIQTNVFMRNEPQYSQSIQIPLVHPTDDTLVLTEMAIKGLKEIYKKGFRYKKAGVMLGLMTDKPVVQSSLFEDHQAKGKSLRLMKTLDSINTRYGAQALRVAATGTDQAWKMKSENVSPKYTSHWDQLPVVR</sequence>
<evidence type="ECO:0000313" key="7">
    <source>
        <dbReference type="EMBL" id="OXL16471.1"/>
    </source>
</evidence>
<dbReference type="GO" id="GO:0003684">
    <property type="term" value="F:damaged DNA binding"/>
    <property type="evidence" value="ECO:0007669"/>
    <property type="project" value="InterPro"/>
</dbReference>
<dbReference type="Pfam" id="PF11799">
    <property type="entry name" value="IMS_C"/>
    <property type="match status" value="1"/>
</dbReference>
<dbReference type="GO" id="GO:0005829">
    <property type="term" value="C:cytosol"/>
    <property type="evidence" value="ECO:0007669"/>
    <property type="project" value="TreeGrafter"/>
</dbReference>
<dbReference type="InterPro" id="IPR017961">
    <property type="entry name" value="DNA_pol_Y-fam_little_finger"/>
</dbReference>
<dbReference type="CDD" id="cd01700">
    <property type="entry name" value="PolY_Pol_V_umuC"/>
    <property type="match status" value="1"/>
</dbReference>
<dbReference type="NCBIfam" id="NF002955">
    <property type="entry name" value="PRK03609.1"/>
    <property type="match status" value="1"/>
</dbReference>
<dbReference type="InterPro" id="IPR043502">
    <property type="entry name" value="DNA/RNA_pol_sf"/>
</dbReference>
<evidence type="ECO:0000313" key="8">
    <source>
        <dbReference type="Proteomes" id="UP000215188"/>
    </source>
</evidence>
<dbReference type="InterPro" id="IPR043128">
    <property type="entry name" value="Rev_trsase/Diguanyl_cyclase"/>
</dbReference>
<dbReference type="RefSeq" id="WP_089515497.1">
    <property type="nucleotide sequence ID" value="NZ_NJGG01000001.1"/>
</dbReference>
<dbReference type="PANTHER" id="PTHR11076:SF34">
    <property type="entry name" value="PROTEIN UMUC"/>
    <property type="match status" value="1"/>
</dbReference>
<dbReference type="GO" id="GO:0003887">
    <property type="term" value="F:DNA-directed DNA polymerase activity"/>
    <property type="evidence" value="ECO:0007669"/>
    <property type="project" value="TreeGrafter"/>
</dbReference>
<dbReference type="Pfam" id="PF00817">
    <property type="entry name" value="IMS"/>
    <property type="match status" value="1"/>
</dbReference>
<dbReference type="GO" id="GO:0006281">
    <property type="term" value="P:DNA repair"/>
    <property type="evidence" value="ECO:0007669"/>
    <property type="project" value="UniProtKB-KW"/>
</dbReference>
<keyword evidence="3" id="KW-0741">SOS mutagenesis</keyword>
<dbReference type="PANTHER" id="PTHR11076">
    <property type="entry name" value="DNA REPAIR POLYMERASE UMUC / TRANSFERASE FAMILY MEMBER"/>
    <property type="match status" value="1"/>
</dbReference>
<dbReference type="Gene3D" id="3.30.70.270">
    <property type="match status" value="1"/>
</dbReference>
<accession>A0A229FWT7</accession>
<dbReference type="SUPFAM" id="SSF56672">
    <property type="entry name" value="DNA/RNA polymerases"/>
    <property type="match status" value="1"/>
</dbReference>
<reference evidence="7 8" key="1">
    <citation type="submission" date="2017-06" db="EMBL/GenBank/DDBJ databases">
        <title>Reclassification of a Polynucleobacter cosmopolitanus strain isolated from tropical Lake Victoria as Polynucleobacter victoriensis comb. nov.</title>
        <authorList>
            <person name="Hahn M.W."/>
        </authorList>
    </citation>
    <scope>NUCLEOTIDE SEQUENCE [LARGE SCALE GENOMIC DNA]</scope>
    <source>
        <strain evidence="7 8">MWH-MoIso2</strain>
    </source>
</reference>
<evidence type="ECO:0000256" key="5">
    <source>
        <dbReference type="ARBA" id="ARBA00023236"/>
    </source>
</evidence>
<evidence type="ECO:0000256" key="1">
    <source>
        <dbReference type="ARBA" id="ARBA00010945"/>
    </source>
</evidence>
<dbReference type="InterPro" id="IPR050116">
    <property type="entry name" value="DNA_polymerase-Y"/>
</dbReference>
<comment type="caution">
    <text evidence="7">The sequence shown here is derived from an EMBL/GenBank/DDBJ whole genome shotgun (WGS) entry which is preliminary data.</text>
</comment>
<dbReference type="Pfam" id="PF13438">
    <property type="entry name" value="DUF4113"/>
    <property type="match status" value="1"/>
</dbReference>
<keyword evidence="5" id="KW-0742">SOS response</keyword>
<feature type="domain" description="UmuC" evidence="6">
    <location>
        <begin position="14"/>
        <end position="202"/>
    </location>
</feature>
<protein>
    <submittedName>
        <fullName evidence="7">DNA polymerase V subunit UmuC</fullName>
    </submittedName>
</protein>
<dbReference type="AlphaFoldDB" id="A0A229FWT7"/>
<dbReference type="Proteomes" id="UP000215188">
    <property type="component" value="Unassembled WGS sequence"/>
</dbReference>
<evidence type="ECO:0000256" key="4">
    <source>
        <dbReference type="ARBA" id="ARBA00023204"/>
    </source>
</evidence>
<evidence type="ECO:0000256" key="3">
    <source>
        <dbReference type="ARBA" id="ARBA00023199"/>
    </source>
</evidence>
<dbReference type="Gene3D" id="1.10.150.20">
    <property type="entry name" value="5' to 3' exonuclease, C-terminal subdomain"/>
    <property type="match status" value="1"/>
</dbReference>
<dbReference type="EMBL" id="NJGG01000001">
    <property type="protein sequence ID" value="OXL16471.1"/>
    <property type="molecule type" value="Genomic_DNA"/>
</dbReference>
<gene>
    <name evidence="7" type="ORF">AOC33_05300</name>
</gene>
<organism evidence="7 8">
    <name type="scientific">Polynucleobacter cosmopolitanus</name>
    <dbReference type="NCBI Taxonomy" id="351345"/>
    <lineage>
        <taxon>Bacteria</taxon>
        <taxon>Pseudomonadati</taxon>
        <taxon>Pseudomonadota</taxon>
        <taxon>Betaproteobacteria</taxon>
        <taxon>Burkholderiales</taxon>
        <taxon>Burkholderiaceae</taxon>
        <taxon>Polynucleobacter</taxon>
    </lineage>
</organism>
<comment type="similarity">
    <text evidence="1">Belongs to the DNA polymerase type-Y family.</text>
</comment>
<keyword evidence="8" id="KW-1185">Reference proteome</keyword>
<keyword evidence="4" id="KW-0234">DNA repair</keyword>
<dbReference type="Gene3D" id="3.40.1170.60">
    <property type="match status" value="1"/>
</dbReference>
<dbReference type="InterPro" id="IPR001126">
    <property type="entry name" value="UmuC"/>
</dbReference>
<dbReference type="GO" id="GO:0009432">
    <property type="term" value="P:SOS response"/>
    <property type="evidence" value="ECO:0007669"/>
    <property type="project" value="UniProtKB-KW"/>
</dbReference>
<name>A0A229FWT7_9BURK</name>
<keyword evidence="2" id="KW-0227">DNA damage</keyword>
<evidence type="ECO:0000259" key="6">
    <source>
        <dbReference type="PROSITE" id="PS50173"/>
    </source>
</evidence>
<proteinExistence type="inferred from homology"/>
<evidence type="ECO:0000256" key="2">
    <source>
        <dbReference type="ARBA" id="ARBA00022763"/>
    </source>
</evidence>